<comment type="cofactor">
    <cofactor evidence="9">
        <name>Mg(2+)</name>
        <dbReference type="ChEBI" id="CHEBI:18420"/>
    </cofactor>
    <cofactor evidence="9">
        <name>Mn(2+)</name>
        <dbReference type="ChEBI" id="CHEBI:29035"/>
    </cofactor>
    <text evidence="9">Mg(2+) or Mn(2+) required for ssDNA cleavage activity.</text>
</comment>
<keyword evidence="7 9" id="KW-0051">Antiviral defense</keyword>
<keyword evidence="12" id="KW-1185">Reference proteome</keyword>
<evidence type="ECO:0000313" key="11">
    <source>
        <dbReference type="EMBL" id="MCU7694501.1"/>
    </source>
</evidence>
<dbReference type="GO" id="GO:0046872">
    <property type="term" value="F:metal ion binding"/>
    <property type="evidence" value="ECO:0007669"/>
    <property type="project" value="UniProtKB-KW"/>
</dbReference>
<evidence type="ECO:0000256" key="6">
    <source>
        <dbReference type="ARBA" id="ARBA00023014"/>
    </source>
</evidence>
<keyword evidence="8 9" id="KW-0464">Manganese</keyword>
<dbReference type="EC" id="3.1.12.1" evidence="9"/>
<dbReference type="PANTHER" id="PTHR37168:SF1">
    <property type="entry name" value="CRISPR-ASSOCIATED EXONUCLEASE CAS4"/>
    <property type="match status" value="1"/>
</dbReference>
<comment type="caution">
    <text evidence="11">The sequence shown here is derived from an EMBL/GenBank/DDBJ whole genome shotgun (WGS) entry which is preliminary data.</text>
</comment>
<dbReference type="Proteomes" id="UP001209317">
    <property type="component" value="Unassembled WGS sequence"/>
</dbReference>
<comment type="function">
    <text evidence="9">CRISPR (clustered regularly interspaced short palindromic repeat) is an adaptive immune system that provides protection against mobile genetic elements (viruses, transposable elements and conjugative plasmids). CRISPR clusters contain sequences complementary to antecedent mobile elements and target invading nucleic acids. CRISPR clusters are transcribed and processed into CRISPR RNA (crRNA).</text>
</comment>
<name>A0AAE3IQC9_9BACT</name>
<dbReference type="NCBIfam" id="TIGR00372">
    <property type="entry name" value="cas4"/>
    <property type="match status" value="1"/>
</dbReference>
<evidence type="ECO:0000256" key="9">
    <source>
        <dbReference type="RuleBase" id="RU365022"/>
    </source>
</evidence>
<evidence type="ECO:0000259" key="10">
    <source>
        <dbReference type="Pfam" id="PF01930"/>
    </source>
</evidence>
<dbReference type="GO" id="GO:0051536">
    <property type="term" value="F:iron-sulfur cluster binding"/>
    <property type="evidence" value="ECO:0007669"/>
    <property type="project" value="UniProtKB-KW"/>
</dbReference>
<evidence type="ECO:0000256" key="4">
    <source>
        <dbReference type="ARBA" id="ARBA00022839"/>
    </source>
</evidence>
<comment type="cofactor">
    <cofactor evidence="9">
        <name>iron-sulfur cluster</name>
        <dbReference type="ChEBI" id="CHEBI:30408"/>
    </cofactor>
</comment>
<dbReference type="GO" id="GO:0004527">
    <property type="term" value="F:exonuclease activity"/>
    <property type="evidence" value="ECO:0007669"/>
    <property type="project" value="UniProtKB-KW"/>
</dbReference>
<keyword evidence="5 9" id="KW-0408">Iron</keyword>
<organism evidence="11 12">
    <name type="scientific">Haoranjiania flava</name>
    <dbReference type="NCBI Taxonomy" id="1856322"/>
    <lineage>
        <taxon>Bacteria</taxon>
        <taxon>Pseudomonadati</taxon>
        <taxon>Bacteroidota</taxon>
        <taxon>Chitinophagia</taxon>
        <taxon>Chitinophagales</taxon>
        <taxon>Chitinophagaceae</taxon>
        <taxon>Haoranjiania</taxon>
    </lineage>
</organism>
<keyword evidence="6 9" id="KW-0411">Iron-sulfur</keyword>
<evidence type="ECO:0000256" key="5">
    <source>
        <dbReference type="ARBA" id="ARBA00023004"/>
    </source>
</evidence>
<dbReference type="AlphaFoldDB" id="A0AAE3IQC9"/>
<reference evidence="11" key="1">
    <citation type="submission" date="2022-10" db="EMBL/GenBank/DDBJ databases">
        <authorList>
            <person name="Kim H.S."/>
            <person name="Kim J.-S."/>
            <person name="Suh M.K."/>
            <person name="Eom M.K."/>
            <person name="Lee J.-S."/>
        </authorList>
    </citation>
    <scope>NUCLEOTIDE SEQUENCE</scope>
    <source>
        <strain evidence="11">LIP-5</strain>
    </source>
</reference>
<feature type="domain" description="DUF83" evidence="10">
    <location>
        <begin position="5"/>
        <end position="172"/>
    </location>
</feature>
<sequence length="187" mass="21653">MPLTATHINYYIVCHRKLWLFANGINMEHTSEVVYDGKLLHETSYPQRAERNEEVKLSADYGGIQLTGQIDFYDVKNKTIHETKRSDKVEEAHEWQLKFYIWLLELNGIAGVQGKNEYPKLRSTQEVSLSDDDRTFLKELLPKITELVQSGNCPPRINAKICKSCSYYELCYVEEIESEPGFIGLKD</sequence>
<keyword evidence="2 9" id="KW-0479">Metal-binding</keyword>
<gene>
    <name evidence="11" type="primary">cas4</name>
    <name evidence="11" type="ORF">OD355_08235</name>
</gene>
<evidence type="ECO:0000256" key="7">
    <source>
        <dbReference type="ARBA" id="ARBA00023118"/>
    </source>
</evidence>
<evidence type="ECO:0000256" key="2">
    <source>
        <dbReference type="ARBA" id="ARBA00022723"/>
    </source>
</evidence>
<evidence type="ECO:0000313" key="12">
    <source>
        <dbReference type="Proteomes" id="UP001209317"/>
    </source>
</evidence>
<keyword evidence="4 9" id="KW-0269">Exonuclease</keyword>
<evidence type="ECO:0000256" key="1">
    <source>
        <dbReference type="ARBA" id="ARBA00022722"/>
    </source>
</evidence>
<dbReference type="InterPro" id="IPR013343">
    <property type="entry name" value="CRISPR-assoc_prot_Cas4"/>
</dbReference>
<keyword evidence="1 9" id="KW-0540">Nuclease</keyword>
<proteinExistence type="inferred from homology"/>
<dbReference type="InterPro" id="IPR011604">
    <property type="entry name" value="PDDEXK-like_dom_sf"/>
</dbReference>
<evidence type="ECO:0000256" key="8">
    <source>
        <dbReference type="ARBA" id="ARBA00023211"/>
    </source>
</evidence>
<dbReference type="InterPro" id="IPR022765">
    <property type="entry name" value="Dna2/Cas4_DUF83"/>
</dbReference>
<accession>A0AAE3IQC9</accession>
<dbReference type="Pfam" id="PF01930">
    <property type="entry name" value="Cas_Cas4"/>
    <property type="match status" value="1"/>
</dbReference>
<protein>
    <recommendedName>
        <fullName evidence="9">CRISPR-associated exonuclease Cas4</fullName>
        <ecNumber evidence="9">3.1.12.1</ecNumber>
    </recommendedName>
</protein>
<dbReference type="PANTHER" id="PTHR37168">
    <property type="entry name" value="CRISPR-ASSOCIATED EXONUCLEASE CAS4"/>
    <property type="match status" value="1"/>
</dbReference>
<comment type="similarity">
    <text evidence="9">Belongs to the CRISPR-associated exonuclease Cas4 family.</text>
</comment>
<dbReference type="Gene3D" id="3.90.320.10">
    <property type="match status" value="1"/>
</dbReference>
<evidence type="ECO:0000256" key="3">
    <source>
        <dbReference type="ARBA" id="ARBA00022801"/>
    </source>
</evidence>
<dbReference type="GO" id="GO:0051607">
    <property type="term" value="P:defense response to virus"/>
    <property type="evidence" value="ECO:0007669"/>
    <property type="project" value="UniProtKB-KW"/>
</dbReference>
<dbReference type="EMBL" id="JAOTPL010000010">
    <property type="protein sequence ID" value="MCU7694501.1"/>
    <property type="molecule type" value="Genomic_DNA"/>
</dbReference>
<keyword evidence="3 9" id="KW-0378">Hydrolase</keyword>
<dbReference type="RefSeq" id="WP_263037987.1">
    <property type="nucleotide sequence ID" value="NZ_JAOTPL010000010.1"/>
</dbReference>